<keyword evidence="4" id="KW-1185">Reference proteome</keyword>
<protein>
    <submittedName>
        <fullName evidence="2">Uncharacterized protein</fullName>
    </submittedName>
</protein>
<evidence type="ECO:0000313" key="4">
    <source>
        <dbReference type="Proteomes" id="UP000253065"/>
    </source>
</evidence>
<evidence type="ECO:0000313" key="2">
    <source>
        <dbReference type="EMBL" id="RCW31215.1"/>
    </source>
</evidence>
<name>A0A368USY5_MARNT</name>
<comment type="caution">
    <text evidence="2">The sequence shown here is derived from an EMBL/GenBank/DDBJ whole genome shotgun (WGS) entry which is preliminary data.</text>
</comment>
<dbReference type="EMBL" id="QNSA01000012">
    <property type="protein sequence ID" value="RBP69571.1"/>
    <property type="molecule type" value="Genomic_DNA"/>
</dbReference>
<organism evidence="2 3">
    <name type="scientific">Marinobacter nauticus</name>
    <name type="common">Marinobacter hydrocarbonoclasticus</name>
    <name type="synonym">Marinobacter aquaeolei</name>
    <dbReference type="NCBI Taxonomy" id="2743"/>
    <lineage>
        <taxon>Bacteria</taxon>
        <taxon>Pseudomonadati</taxon>
        <taxon>Pseudomonadota</taxon>
        <taxon>Gammaproteobacteria</taxon>
        <taxon>Pseudomonadales</taxon>
        <taxon>Marinobacteraceae</taxon>
        <taxon>Marinobacter</taxon>
    </lineage>
</organism>
<evidence type="ECO:0000313" key="1">
    <source>
        <dbReference type="EMBL" id="RBP69571.1"/>
    </source>
</evidence>
<dbReference type="EMBL" id="QPJB01000012">
    <property type="protein sequence ID" value="RCW31215.1"/>
    <property type="molecule type" value="Genomic_DNA"/>
</dbReference>
<reference evidence="2 3" key="1">
    <citation type="submission" date="2018-07" db="EMBL/GenBank/DDBJ databases">
        <title>Freshwater and sediment microbial communities from various areas in North America, analyzing microbe dynamics in response to fracking.</title>
        <authorList>
            <person name="Lamendella R."/>
        </authorList>
    </citation>
    <scope>NUCLEOTIDE SEQUENCE [LARGE SCALE GENOMIC DNA]</scope>
    <source>
        <strain evidence="2 3">114E</strain>
        <strain evidence="1 4">114E_o</strain>
    </source>
</reference>
<sequence length="287" mass="31520">MGIHEGSISFDGTIVVLHPASAPHVVNSGGVLEFEEDSSFVLPAQKQLKDAIVSALTDFRDMRKLAATSVEWRLRIEPTHDVEFPATYVVRLVGPGATASEVEVFRAAARFVLRDLIPQRILGEPEDEPILSEKEQEFLRSSGREIAAKFANRSIKQGVMVRFGFEDLTGATVQGVMPSLKVEQKALGTMWAAGRPLGFDEQKSTVTLWAIPGANDEDASELEGRTEILCHDLDFLRVFARAYANRSLVKFQVVSQQDARKQKAVLTLLELAEVAVDPAASFDLQLG</sequence>
<gene>
    <name evidence="2" type="ORF">DET51_11213</name>
    <name evidence="1" type="ORF">DET64_11213</name>
</gene>
<dbReference type="Proteomes" id="UP000252795">
    <property type="component" value="Unassembled WGS sequence"/>
</dbReference>
<evidence type="ECO:0000313" key="3">
    <source>
        <dbReference type="Proteomes" id="UP000252795"/>
    </source>
</evidence>
<dbReference type="AlphaFoldDB" id="A0A368USY5"/>
<proteinExistence type="predicted"/>
<dbReference type="RefSeq" id="WP_147232555.1">
    <property type="nucleotide sequence ID" value="NZ_QNSA01000012.1"/>
</dbReference>
<accession>A0A368USY5</accession>
<dbReference type="Proteomes" id="UP000253065">
    <property type="component" value="Unassembled WGS sequence"/>
</dbReference>